<gene>
    <name evidence="3" type="ORF">AWM70_02260</name>
</gene>
<evidence type="ECO:0000313" key="4">
    <source>
        <dbReference type="Proteomes" id="UP000092573"/>
    </source>
</evidence>
<sequence length="746" mass="81783">MFSKEERERGAVSAFLIMIFAAVFAFVALFIDFGRMAALQAQSEVTLHAGVRSVLSSYDQELLEKYGLFAVGSTDSSYIMSKVLQEGFEHAARQDRFSLMGAKLDSSELVLSRPLGTYPVFEQQVREQMKYKAPVNLILELLNKFKPVSEVLKEASNTADVLANLQKLYDQREERIDKVFAGQKSALEDTEAIGGYMANDHLPNREAAGSGGELATMQDAVSRYGEFQQMVEADRGREPEDKQHTYEIYRYQAGVGRIFSGLADALGRSSVSHQELLQDGPAWIREAADLNNQMERVIQEAEGRAAGGNYDAVGNSPSTGGGNTDQTSGGAEIGKIREQTRSLLREDSFFEGLTRRVQQQNEQFDRVRSSSGTLIGQQGAILAGSGDGAVFSSSATAAEQSLASYLSQAARDLAQEEKEIMQQRAHEKEIKSTEAAAKGKLKEAKSLIAKLSDLTSSYKRQQALFDTLEGYYRDNLQFNSEAVETGGQENEGSGDDIYDAGAGSMKQMDQFYGVLSSLLSRMADNGLEAEYAAEYYRSFDVTKLTALMEGGGRAEGQKPGITDETIGSDAFRPDRQEMEYILYGFHNPGGNLAAAFGEIFTMRLAIRTMEGFIVNANKGHPLLILASALLYGAEQALADMLTLTQTGSVPLSRYIKVSLSYQDHLRIFMLLHGSSNKRLSRMLALIRMNTGINPQERATYAEGAATTRMKLLFLPGISAAVNKVYSGQGQMEGSSYFVVKHAADSY</sequence>
<feature type="transmembrane region" description="Helical" evidence="2">
    <location>
        <begin position="12"/>
        <end position="31"/>
    </location>
</feature>
<evidence type="ECO:0000313" key="3">
    <source>
        <dbReference type="EMBL" id="ANS73543.1"/>
    </source>
</evidence>
<dbReference type="KEGG" id="pyg:AWM70_02260"/>
<dbReference type="RefSeq" id="WP_068693987.1">
    <property type="nucleotide sequence ID" value="NZ_CP014167.1"/>
</dbReference>
<keyword evidence="2" id="KW-0812">Transmembrane</keyword>
<keyword evidence="2" id="KW-1133">Transmembrane helix</keyword>
<reference evidence="3 4" key="1">
    <citation type="submission" date="2016-01" db="EMBL/GenBank/DDBJ databases">
        <title>Complete Genome Sequence of Paenibacillus yonginensis DCY84, a novel Plant Growth-Promoting Bacteria with Elicitation of Induced Systemic Resistance.</title>
        <authorList>
            <person name="Kim Y.J."/>
            <person name="Yang D.C."/>
            <person name="Sukweenadhi J."/>
        </authorList>
    </citation>
    <scope>NUCLEOTIDE SEQUENCE [LARGE SCALE GENOMIC DNA]</scope>
    <source>
        <strain evidence="3 4">DCY84</strain>
    </source>
</reference>
<dbReference type="AlphaFoldDB" id="A0A1B1MWI6"/>
<feature type="region of interest" description="Disordered" evidence="1">
    <location>
        <begin position="308"/>
        <end position="333"/>
    </location>
</feature>
<dbReference type="Proteomes" id="UP000092573">
    <property type="component" value="Chromosome"/>
</dbReference>
<evidence type="ECO:0000256" key="2">
    <source>
        <dbReference type="SAM" id="Phobius"/>
    </source>
</evidence>
<proteinExistence type="predicted"/>
<accession>A0A1B1MWI6</accession>
<evidence type="ECO:0000256" key="1">
    <source>
        <dbReference type="SAM" id="MobiDB-lite"/>
    </source>
</evidence>
<keyword evidence="2" id="KW-0472">Membrane</keyword>
<organism evidence="3 4">
    <name type="scientific">Paenibacillus yonginensis</name>
    <dbReference type="NCBI Taxonomy" id="1462996"/>
    <lineage>
        <taxon>Bacteria</taxon>
        <taxon>Bacillati</taxon>
        <taxon>Bacillota</taxon>
        <taxon>Bacilli</taxon>
        <taxon>Bacillales</taxon>
        <taxon>Paenibacillaceae</taxon>
        <taxon>Paenibacillus</taxon>
    </lineage>
</organism>
<keyword evidence="4" id="KW-1185">Reference proteome</keyword>
<protein>
    <submittedName>
        <fullName evidence="3">Uncharacterized protein</fullName>
    </submittedName>
</protein>
<name>A0A1B1MWI6_9BACL</name>
<dbReference type="STRING" id="1462996.AWM70_02260"/>
<dbReference type="EMBL" id="CP014167">
    <property type="protein sequence ID" value="ANS73543.1"/>
    <property type="molecule type" value="Genomic_DNA"/>
</dbReference>
<dbReference type="OrthoDB" id="2385264at2"/>